<dbReference type="Gene3D" id="1.10.287.370">
    <property type="match status" value="1"/>
</dbReference>
<organism evidence="12">
    <name type="scientific">Candidozyma auris</name>
    <name type="common">Yeast</name>
    <name type="synonym">Candida auris</name>
    <dbReference type="NCBI Taxonomy" id="498019"/>
    <lineage>
        <taxon>Eukaryota</taxon>
        <taxon>Fungi</taxon>
        <taxon>Dikarya</taxon>
        <taxon>Ascomycota</taxon>
        <taxon>Saccharomycotina</taxon>
        <taxon>Pichiomycetes</taxon>
        <taxon>Metschnikowiaceae</taxon>
        <taxon>Candidozyma</taxon>
    </lineage>
</organism>
<dbReference type="NCBIfam" id="TIGR00293">
    <property type="entry name" value="prefoldin subunit alpha"/>
    <property type="match status" value="1"/>
</dbReference>
<dbReference type="InterPro" id="IPR052406">
    <property type="entry name" value="Chromatin_Remodeling_Comp"/>
</dbReference>
<feature type="coiled-coil region" evidence="9">
    <location>
        <begin position="739"/>
        <end position="776"/>
    </location>
</feature>
<feature type="transmembrane region" description="Helical" evidence="10">
    <location>
        <begin position="628"/>
        <end position="650"/>
    </location>
</feature>
<dbReference type="InterPro" id="IPR009053">
    <property type="entry name" value="Prefoldin"/>
</dbReference>
<evidence type="ECO:0000256" key="5">
    <source>
        <dbReference type="ARBA" id="ARBA00023015"/>
    </source>
</evidence>
<dbReference type="GO" id="GO:0006355">
    <property type="term" value="P:regulation of DNA-templated transcription"/>
    <property type="evidence" value="ECO:0007669"/>
    <property type="project" value="InterPro"/>
</dbReference>
<proteinExistence type="predicted"/>
<evidence type="ECO:0000259" key="11">
    <source>
        <dbReference type="PROSITE" id="PS51526"/>
    </source>
</evidence>
<dbReference type="Proteomes" id="UP000825438">
    <property type="component" value="Chromosome V"/>
</dbReference>
<dbReference type="InterPro" id="IPR029208">
    <property type="entry name" value="COX14"/>
</dbReference>
<keyword evidence="4 10" id="KW-1133">Transmembrane helix</keyword>
<dbReference type="CDD" id="cd23157">
    <property type="entry name" value="Prefoldin_5"/>
    <property type="match status" value="1"/>
</dbReference>
<evidence type="ECO:0000256" key="1">
    <source>
        <dbReference type="ARBA" id="ARBA00004167"/>
    </source>
</evidence>
<evidence type="ECO:0000256" key="3">
    <source>
        <dbReference type="ARBA" id="ARBA00022853"/>
    </source>
</evidence>
<evidence type="ECO:0000256" key="8">
    <source>
        <dbReference type="ARBA" id="ARBA00023242"/>
    </source>
</evidence>
<keyword evidence="5" id="KW-0805">Transcription regulation</keyword>
<dbReference type="GO" id="GO:0003677">
    <property type="term" value="F:DNA binding"/>
    <property type="evidence" value="ECO:0007669"/>
    <property type="project" value="InterPro"/>
</dbReference>
<keyword evidence="2 10" id="KW-0812">Transmembrane</keyword>
<dbReference type="PANTHER" id="PTHR22970">
    <property type="entry name" value="AT-RICH INTERACTIVE DOMAIN-CONTAINING PROTEIN 2"/>
    <property type="match status" value="1"/>
</dbReference>
<dbReference type="InterPro" id="IPR004127">
    <property type="entry name" value="Prefoldin_subunit_alpha"/>
</dbReference>
<sequence length="869" mass="97800">MPSLVPIQGVSKIGVSADGMPASYAGGTLGNNSELHGAGHMGIGPLDRIIMSLESGLESEIEYALSTLTYYSCNEPKLLDFTSYSLMGRELIKYFIRPYHLIIEGKENEVRAEMMSLSCESLLSLRNAVQDLHNQQWLCQRENFRKFAAEALKFLSNWFYAPGGRKSHLSQFSELFRESFLYLLDTLDPLTCFYTNTSKNDSLFHTLLYILSHTSDRYVLLNTIKCLYHLLFVKTSETASKGAEDEETTDTSNCIDALSGEHLSIIVRTLMVNDDELTHATLSFLRQYLTSEALHAQYPTSVEASQRHRSRKLMHANSSTSNMHILLKQLPELIVAKLPLIDPHKFSSSLPVTFTKRSTYAGIPLSTPKLPKKLYNIIINFPEPLRATTWLRCCYEPYTQVTNPEDNTKDVAAGEVTQISLWKAYENQFEAIWKERLNPNWPNLLPAVEFIKNVSSAFPNSEAMVVNLPQTDPGAQPKKKFIIKGIQPRQFPVSVEVGNFEALRSIPATAEEKHSPSAPIGHIDVEAFEAALAAKNESLLQASVGLSGPEDTSAPWHSPINGVARDVLGKIVEELLEPDTDGVYKNVFRQYNRDWLPDLVYVNPGLVEQEYINGQWLLVRVTDAVHRVFVLGLFGITAVGTGSILFNIYANSDFGGMNKNKLKFSREEFDEKRANEAEDKHHQRLPSDPFIDGIDSLPLSAKFAIDIKCISTHRKAPLQMSQRKIDISQLEPQQLLEIRKSTEQEIQHFTQSLQALQTAQSKLQDCVNTIDNMESSKGEDLLVPMTASLYLPGKIAQKDRYLVDIGTGYFVEKDAQSARKVYQKKLSKLGDDAKKLKEILVQKNEILNNVTLVLRKKVMESQQQQEGQK</sequence>
<evidence type="ECO:0000256" key="10">
    <source>
        <dbReference type="SAM" id="Phobius"/>
    </source>
</evidence>
<dbReference type="InterPro" id="IPR003150">
    <property type="entry name" value="DNA-bd_RFX"/>
</dbReference>
<dbReference type="GO" id="GO:0006325">
    <property type="term" value="P:chromatin organization"/>
    <property type="evidence" value="ECO:0007669"/>
    <property type="project" value="UniProtKB-KW"/>
</dbReference>
<dbReference type="Pfam" id="PF14880">
    <property type="entry name" value="COX14"/>
    <property type="match status" value="1"/>
</dbReference>
<evidence type="ECO:0000313" key="12">
    <source>
        <dbReference type="EMBL" id="QWW25067.1"/>
    </source>
</evidence>
<dbReference type="AlphaFoldDB" id="A0A8F2W5B2"/>
<keyword evidence="3" id="KW-0156">Chromatin regulator</keyword>
<name>A0A8F2W5B2_CANAR</name>
<evidence type="ECO:0000256" key="9">
    <source>
        <dbReference type="SAM" id="Coils"/>
    </source>
</evidence>
<evidence type="ECO:0000256" key="4">
    <source>
        <dbReference type="ARBA" id="ARBA00022989"/>
    </source>
</evidence>
<keyword evidence="6 10" id="KW-0472">Membrane</keyword>
<evidence type="ECO:0000256" key="6">
    <source>
        <dbReference type="ARBA" id="ARBA00023136"/>
    </source>
</evidence>
<gene>
    <name evidence="12" type="ORF">CA7LBN_003949</name>
</gene>
<keyword evidence="7" id="KW-0804">Transcription</keyword>
<dbReference type="GO" id="GO:0016020">
    <property type="term" value="C:membrane"/>
    <property type="evidence" value="ECO:0007669"/>
    <property type="project" value="UniProtKB-SubCell"/>
</dbReference>
<protein>
    <recommendedName>
        <fullName evidence="11">RFX-type winged-helix domain-containing protein</fullName>
    </recommendedName>
</protein>
<dbReference type="GO" id="GO:0016586">
    <property type="term" value="C:RSC-type complex"/>
    <property type="evidence" value="ECO:0007669"/>
    <property type="project" value="TreeGrafter"/>
</dbReference>
<keyword evidence="9" id="KW-0175">Coiled coil</keyword>
<evidence type="ECO:0000256" key="7">
    <source>
        <dbReference type="ARBA" id="ARBA00023163"/>
    </source>
</evidence>
<dbReference type="PANTHER" id="PTHR22970:SF14">
    <property type="entry name" value="AT-RICH INTERACTIVE DOMAIN-CONTAINING PROTEIN 2"/>
    <property type="match status" value="1"/>
</dbReference>
<dbReference type="SUPFAM" id="SSF46579">
    <property type="entry name" value="Prefoldin"/>
    <property type="match status" value="1"/>
</dbReference>
<feature type="domain" description="RFX-type winged-helix" evidence="11">
    <location>
        <begin position="387"/>
        <end position="490"/>
    </location>
</feature>
<dbReference type="PROSITE" id="PS51526">
    <property type="entry name" value="RFX_DBD"/>
    <property type="match status" value="1"/>
</dbReference>
<dbReference type="Pfam" id="PF02996">
    <property type="entry name" value="Prefoldin"/>
    <property type="match status" value="1"/>
</dbReference>
<reference evidence="12" key="1">
    <citation type="submission" date="2021-06" db="EMBL/GenBank/DDBJ databases">
        <title>Candida auris outbreak in lebanese hospital.</title>
        <authorList>
            <person name="Finianos M."/>
        </authorList>
    </citation>
    <scope>NUCLEOTIDE SEQUENCE</scope>
    <source>
        <strain evidence="12">CA7LBN</strain>
    </source>
</reference>
<evidence type="ECO:0000256" key="2">
    <source>
        <dbReference type="ARBA" id="ARBA00022692"/>
    </source>
</evidence>
<comment type="subcellular location">
    <subcellularLocation>
        <location evidence="1">Membrane</location>
        <topology evidence="1">Single-pass membrane protein</topology>
    </subcellularLocation>
</comment>
<accession>A0A8F2W5B2</accession>
<keyword evidence="8" id="KW-0539">Nucleus</keyword>
<dbReference type="EMBL" id="CP076753">
    <property type="protein sequence ID" value="QWW25067.1"/>
    <property type="molecule type" value="Genomic_DNA"/>
</dbReference>